<feature type="transmembrane region" description="Helical" evidence="1">
    <location>
        <begin position="106"/>
        <end position="136"/>
    </location>
</feature>
<keyword evidence="1" id="KW-0812">Transmembrane</keyword>
<dbReference type="InterPro" id="IPR036890">
    <property type="entry name" value="HATPase_C_sf"/>
</dbReference>
<dbReference type="EMBL" id="JANIBC010000002">
    <property type="protein sequence ID" value="MCQ8184683.1"/>
    <property type="molecule type" value="Genomic_DNA"/>
</dbReference>
<dbReference type="SUPFAM" id="SSF55874">
    <property type="entry name" value="ATPase domain of HSP90 chaperone/DNA topoisomerase II/histidine kinase"/>
    <property type="match status" value="1"/>
</dbReference>
<dbReference type="InterPro" id="IPR050640">
    <property type="entry name" value="Bact_2-comp_sensor_kinase"/>
</dbReference>
<dbReference type="InterPro" id="IPR005467">
    <property type="entry name" value="His_kinase_dom"/>
</dbReference>
<evidence type="ECO:0000259" key="2">
    <source>
        <dbReference type="PROSITE" id="PS50109"/>
    </source>
</evidence>
<dbReference type="InterPro" id="IPR003594">
    <property type="entry name" value="HATPase_dom"/>
</dbReference>
<dbReference type="PANTHER" id="PTHR34220">
    <property type="entry name" value="SENSOR HISTIDINE KINASE YPDA"/>
    <property type="match status" value="1"/>
</dbReference>
<feature type="transmembrane region" description="Helical" evidence="1">
    <location>
        <begin position="39"/>
        <end position="58"/>
    </location>
</feature>
<evidence type="ECO:0000313" key="3">
    <source>
        <dbReference type="EMBL" id="MCQ8184683.1"/>
    </source>
</evidence>
<dbReference type="Proteomes" id="UP001142610">
    <property type="component" value="Unassembled WGS sequence"/>
</dbReference>
<evidence type="ECO:0000256" key="1">
    <source>
        <dbReference type="SAM" id="Phobius"/>
    </source>
</evidence>
<sequence length="352" mass="38703">MLNWKHSWILLAISAGSWSLFYAFYTGLTLFEGNVPPDLAQRGLVYTVSAALTFFASLRLTGSAPRRKRLAWLPISALTLGICLLHGLLGGAVYKLFPPTRAWEGYPFAALIGAGVLYGSPIVLCTMLGAGTVHLVDRLGTLKRLTLEKDLAAQRAQLENLRGQLHPHFLFNTLNSVAALITAGRNDDGEVMVLRLAALLRRSLDMDIAAVIPFQEEVEAALEYMEIEKVRFEDRMRVEVHIPPEAKDVPVLPFLLQPVLENAVKHAVSKVQDMVTITLRAEVREDRLIVEVANDGPPLQPAGSPRRGIGLENVRKRLEVAYREKTNLSIANRPGSGVVTTITLPSRGPDHA</sequence>
<keyword evidence="1" id="KW-0472">Membrane</keyword>
<evidence type="ECO:0000313" key="4">
    <source>
        <dbReference type="Proteomes" id="UP001142610"/>
    </source>
</evidence>
<dbReference type="Gene3D" id="3.30.565.10">
    <property type="entry name" value="Histidine kinase-like ATPase, C-terminal domain"/>
    <property type="match status" value="1"/>
</dbReference>
<feature type="transmembrane region" description="Helical" evidence="1">
    <location>
        <begin position="70"/>
        <end position="94"/>
    </location>
</feature>
<keyword evidence="4" id="KW-1185">Reference proteome</keyword>
<keyword evidence="3" id="KW-0418">Kinase</keyword>
<dbReference type="GO" id="GO:0000155">
    <property type="term" value="F:phosphorelay sensor kinase activity"/>
    <property type="evidence" value="ECO:0007669"/>
    <property type="project" value="InterPro"/>
</dbReference>
<proteinExistence type="predicted"/>
<organism evidence="3 4">
    <name type="scientific">Parvularcula maris</name>
    <dbReference type="NCBI Taxonomy" id="2965077"/>
    <lineage>
        <taxon>Bacteria</taxon>
        <taxon>Pseudomonadati</taxon>
        <taxon>Pseudomonadota</taxon>
        <taxon>Alphaproteobacteria</taxon>
        <taxon>Parvularculales</taxon>
        <taxon>Parvularculaceae</taxon>
        <taxon>Parvularcula</taxon>
    </lineage>
</organism>
<dbReference type="AlphaFoldDB" id="A0A9X2RJG2"/>
<dbReference type="GO" id="GO:0016020">
    <property type="term" value="C:membrane"/>
    <property type="evidence" value="ECO:0007669"/>
    <property type="project" value="InterPro"/>
</dbReference>
<keyword evidence="1" id="KW-1133">Transmembrane helix</keyword>
<dbReference type="Pfam" id="PF02518">
    <property type="entry name" value="HATPase_c"/>
    <property type="match status" value="1"/>
</dbReference>
<dbReference type="PROSITE" id="PS50109">
    <property type="entry name" value="HIS_KIN"/>
    <property type="match status" value="1"/>
</dbReference>
<feature type="transmembrane region" description="Helical" evidence="1">
    <location>
        <begin position="7"/>
        <end position="27"/>
    </location>
</feature>
<accession>A0A9X2RJG2</accession>
<reference evidence="3" key="1">
    <citation type="submission" date="2022-07" db="EMBL/GenBank/DDBJ databases">
        <title>Parvularcula maris sp. nov., an algicidal bacterium isolated from seawater.</title>
        <authorList>
            <person name="Li F."/>
        </authorList>
    </citation>
    <scope>NUCLEOTIDE SEQUENCE</scope>
    <source>
        <strain evidence="3">BGMRC 0090</strain>
    </source>
</reference>
<protein>
    <submittedName>
        <fullName evidence="3">Histidine kinase</fullName>
    </submittedName>
</protein>
<dbReference type="PANTHER" id="PTHR34220:SF7">
    <property type="entry name" value="SENSOR HISTIDINE KINASE YPDA"/>
    <property type="match status" value="1"/>
</dbReference>
<comment type="caution">
    <text evidence="3">The sequence shown here is derived from an EMBL/GenBank/DDBJ whole genome shotgun (WGS) entry which is preliminary data.</text>
</comment>
<dbReference type="RefSeq" id="WP_256618531.1">
    <property type="nucleotide sequence ID" value="NZ_JANIBC010000002.1"/>
</dbReference>
<feature type="domain" description="Histidine kinase" evidence="2">
    <location>
        <begin position="165"/>
        <end position="348"/>
    </location>
</feature>
<dbReference type="Pfam" id="PF06580">
    <property type="entry name" value="His_kinase"/>
    <property type="match status" value="1"/>
</dbReference>
<name>A0A9X2RJG2_9PROT</name>
<keyword evidence="3" id="KW-0808">Transferase</keyword>
<gene>
    <name evidence="3" type="ORF">NOG11_04715</name>
</gene>
<dbReference type="InterPro" id="IPR010559">
    <property type="entry name" value="Sig_transdc_His_kin_internal"/>
</dbReference>